<proteinExistence type="inferred from homology"/>
<dbReference type="Gene3D" id="3.20.20.80">
    <property type="entry name" value="Glycosidases"/>
    <property type="match status" value="1"/>
</dbReference>
<dbReference type="Gene3D" id="2.60.390.10">
    <property type="entry name" value="Beta-galactosidase, domain 3"/>
    <property type="match status" value="1"/>
</dbReference>
<dbReference type="GO" id="GO:0004565">
    <property type="term" value="F:beta-galactosidase activity"/>
    <property type="evidence" value="ECO:0007669"/>
    <property type="project" value="UniProtKB-EC"/>
</dbReference>
<accession>A0A4U0UHQ6</accession>
<evidence type="ECO:0000256" key="3">
    <source>
        <dbReference type="ARBA" id="ARBA00012756"/>
    </source>
</evidence>
<evidence type="ECO:0000256" key="9">
    <source>
        <dbReference type="SAM" id="SignalP"/>
    </source>
</evidence>
<dbReference type="GO" id="GO:0005975">
    <property type="term" value="P:carbohydrate metabolic process"/>
    <property type="evidence" value="ECO:0007669"/>
    <property type="project" value="InterPro"/>
</dbReference>
<keyword evidence="12" id="KW-1185">Reference proteome</keyword>
<evidence type="ECO:0000313" key="12">
    <source>
        <dbReference type="Proteomes" id="UP000308549"/>
    </source>
</evidence>
<dbReference type="InterPro" id="IPR031330">
    <property type="entry name" value="Gly_Hdrlase_35_cat"/>
</dbReference>
<dbReference type="Pfam" id="PF01301">
    <property type="entry name" value="Glyco_hydro_35"/>
    <property type="match status" value="1"/>
</dbReference>
<dbReference type="EMBL" id="NAJL01000001">
    <property type="protein sequence ID" value="TKA34276.1"/>
    <property type="molecule type" value="Genomic_DNA"/>
</dbReference>
<dbReference type="PRINTS" id="PR00742">
    <property type="entry name" value="GLHYDRLASE35"/>
</dbReference>
<dbReference type="Pfam" id="PF13364">
    <property type="entry name" value="BetaGal_ABD2"/>
    <property type="match status" value="2"/>
</dbReference>
<keyword evidence="6" id="KW-0325">Glycoprotein</keyword>
<dbReference type="AlphaFoldDB" id="A0A4U0UHQ6"/>
<dbReference type="InterPro" id="IPR036833">
    <property type="entry name" value="BetaGal_dom3_sf"/>
</dbReference>
<dbReference type="FunFam" id="2.60.120.260:FF:000065">
    <property type="entry name" value="Beta-galactosidase A"/>
    <property type="match status" value="1"/>
</dbReference>
<dbReference type="SUPFAM" id="SSF51445">
    <property type="entry name" value="(Trans)glycosidases"/>
    <property type="match status" value="1"/>
</dbReference>
<keyword evidence="7" id="KW-0326">Glycosidase</keyword>
<comment type="catalytic activity">
    <reaction evidence="1">
        <text>Hydrolysis of terminal non-reducing beta-D-galactose residues in beta-D-galactosides.</text>
        <dbReference type="EC" id="3.2.1.23"/>
    </reaction>
</comment>
<sequence>MRLSHIIPLALQLIAAVGAQQWPLHDNMLNEVVQWDHYSLIVNGERLFLWSGEFHYWRIPVPELWIDIMQKIKAAGFNGFSIYSHWGFHSAADGKLDFESGAHDFSRIFTLAQDLGLYVIVRPGPYINAETTAGGFPGWLLTGDYGTLRNNDTRYTEAWTPYWEALSQMTAKHAITNGGNVILYQVENEYGQQWTDVDARTPNETAIDYMELLEASARRNGIDIPTLANNPNLGSKSWSQDYDINNVGGDTDIYGLDNYPSCWSCDLTECTSVNGFPPEFTTFDYYTNFQETAPTQPEILAEFQGGSYNPWSGPAGGCRNSTGPDWVNVFYRNNIGNKVTGQNLYMLFGGTNWGGLPFPLVGTSYDYSAPIAETRMLTDKYSETKLLSYFVRAAKDLTKVEKAGNGTINFTGNPAVFAQALRNVDTGSHFYVTKHTNTTLTSYLTFKLNMTTSVGQLQVPQYAPDTVINGRQSKILLADFPAGDEKLIYSTAEVLTVSIQDGEPIIVLWVPTGESGEFYLKGVKRGWTSRCDGCANVEFHHASEGLIVEFMQNQGMTVLEFDNGVKAVIVDRSTAYSMWQPTLSTDPHAPLDQTILVRGPYLVRSAAVEDGVVHLTGDYDGTGELEVFADLGIEKSGWRGGYKHHGWKGWKAGSAPMMYFNGKPIATHQTKYGSLVGHLTAPKATVESVQAAIPSLTDWKVHEALPERSASYDDSGAGWRMANKNSTLNPWKPDTFPVLYGDEYGFHYQNFLWRGRFSGDATAVFLNVIGGVASGWSAWLNGEYLGSALGNTTLSETNATLAFNNITTSSSGDNVIVILQDQMGHDETTGVLNPRGILNATLIGGDAAFTSWKVAGTAGGEANIDPVRGPLNEGGLHAERLGWHLPGFDDGAWGSGSPDQGLSEAGAKFYRTVLPLDLPDDIDTSLAFDLHAPEGTKVRAQLYVNGYMFGKFIPHVGNQVQFPVFPGILDYHGDNTIGLSVWAQDAGGASMSVGVSVLGVYQSSLEPSVGTEYLRPGWTDERLMYA</sequence>
<dbReference type="InterPro" id="IPR025972">
    <property type="entry name" value="BetaGal_dom3"/>
</dbReference>
<dbReference type="InterPro" id="IPR037110">
    <property type="entry name" value="Betagal_dom2_sf"/>
</dbReference>
<dbReference type="SUPFAM" id="SSF117100">
    <property type="entry name" value="Beta-galactosidase LacA, domain 3"/>
    <property type="match status" value="1"/>
</dbReference>
<dbReference type="SMART" id="SM01029">
    <property type="entry name" value="BetaGal_dom2"/>
    <property type="match status" value="1"/>
</dbReference>
<evidence type="ECO:0000256" key="7">
    <source>
        <dbReference type="ARBA" id="ARBA00023295"/>
    </source>
</evidence>
<keyword evidence="4 9" id="KW-0732">Signal</keyword>
<dbReference type="FunFam" id="3.20.20.80:FF:000040">
    <property type="entry name" value="Beta-galactosidase A"/>
    <property type="match status" value="1"/>
</dbReference>
<feature type="chain" id="PRO_5020911150" description="beta-galactosidase" evidence="9">
    <location>
        <begin position="20"/>
        <end position="1026"/>
    </location>
</feature>
<evidence type="ECO:0000256" key="2">
    <source>
        <dbReference type="ARBA" id="ARBA00009809"/>
    </source>
</evidence>
<comment type="caution">
    <text evidence="11">The sequence shown here is derived from an EMBL/GenBank/DDBJ whole genome shotgun (WGS) entry which is preliminary data.</text>
</comment>
<dbReference type="OrthoDB" id="1657402at2759"/>
<evidence type="ECO:0000313" key="11">
    <source>
        <dbReference type="EMBL" id="TKA34276.1"/>
    </source>
</evidence>
<evidence type="ECO:0000256" key="1">
    <source>
        <dbReference type="ARBA" id="ARBA00001412"/>
    </source>
</evidence>
<dbReference type="Gene3D" id="2.102.20.10">
    <property type="entry name" value="Beta-galactosidase, domain 2"/>
    <property type="match status" value="1"/>
</dbReference>
<evidence type="ECO:0000256" key="4">
    <source>
        <dbReference type="ARBA" id="ARBA00022729"/>
    </source>
</evidence>
<dbReference type="InterPro" id="IPR001944">
    <property type="entry name" value="Glycoside_Hdrlase_35"/>
</dbReference>
<evidence type="ECO:0000256" key="6">
    <source>
        <dbReference type="ARBA" id="ARBA00023180"/>
    </source>
</evidence>
<dbReference type="Pfam" id="PF13363">
    <property type="entry name" value="BetaGal_dom3"/>
    <property type="match status" value="1"/>
</dbReference>
<dbReference type="PANTHER" id="PTHR23421">
    <property type="entry name" value="BETA-GALACTOSIDASE RELATED"/>
    <property type="match status" value="1"/>
</dbReference>
<evidence type="ECO:0000259" key="10">
    <source>
        <dbReference type="SMART" id="SM01029"/>
    </source>
</evidence>
<name>A0A4U0UHQ6_9PEZI</name>
<comment type="similarity">
    <text evidence="2 8">Belongs to the glycosyl hydrolase 35 family.</text>
</comment>
<keyword evidence="5" id="KW-0378">Hydrolase</keyword>
<feature type="domain" description="Beta-galactosidase" evidence="10">
    <location>
        <begin position="396"/>
        <end position="578"/>
    </location>
</feature>
<reference evidence="11 12" key="1">
    <citation type="submission" date="2017-03" db="EMBL/GenBank/DDBJ databases">
        <title>Genomes of endolithic fungi from Antarctica.</title>
        <authorList>
            <person name="Coleine C."/>
            <person name="Masonjones S."/>
            <person name="Stajich J.E."/>
        </authorList>
    </citation>
    <scope>NUCLEOTIDE SEQUENCE [LARGE SCALE GENOMIC DNA]</scope>
    <source>
        <strain evidence="11 12">CCFEE 6315</strain>
    </source>
</reference>
<dbReference type="Proteomes" id="UP000308549">
    <property type="component" value="Unassembled WGS sequence"/>
</dbReference>
<dbReference type="SUPFAM" id="SSF51011">
    <property type="entry name" value="Glycosyl hydrolase domain"/>
    <property type="match status" value="1"/>
</dbReference>
<dbReference type="InterPro" id="IPR018954">
    <property type="entry name" value="Betagal_dom2"/>
</dbReference>
<dbReference type="Pfam" id="PF10435">
    <property type="entry name" value="BetaGal_dom2"/>
    <property type="match status" value="1"/>
</dbReference>
<protein>
    <recommendedName>
        <fullName evidence="3">beta-galactosidase</fullName>
        <ecNumber evidence="3">3.2.1.23</ecNumber>
    </recommendedName>
</protein>
<dbReference type="SUPFAM" id="SSF49785">
    <property type="entry name" value="Galactose-binding domain-like"/>
    <property type="match status" value="2"/>
</dbReference>
<gene>
    <name evidence="11" type="ORF">B0A50_00256</name>
</gene>
<dbReference type="InterPro" id="IPR008979">
    <property type="entry name" value="Galactose-bd-like_sf"/>
</dbReference>
<feature type="signal peptide" evidence="9">
    <location>
        <begin position="1"/>
        <end position="19"/>
    </location>
</feature>
<evidence type="ECO:0000256" key="5">
    <source>
        <dbReference type="ARBA" id="ARBA00022801"/>
    </source>
</evidence>
<evidence type="ECO:0000256" key="8">
    <source>
        <dbReference type="RuleBase" id="RU003679"/>
    </source>
</evidence>
<dbReference type="Gene3D" id="2.60.120.260">
    <property type="entry name" value="Galactose-binding domain-like"/>
    <property type="match status" value="2"/>
</dbReference>
<dbReference type="EC" id="3.2.1.23" evidence="3"/>
<dbReference type="InterPro" id="IPR017853">
    <property type="entry name" value="GH"/>
</dbReference>
<organism evidence="11 12">
    <name type="scientific">Salinomyces thailandicus</name>
    <dbReference type="NCBI Taxonomy" id="706561"/>
    <lineage>
        <taxon>Eukaryota</taxon>
        <taxon>Fungi</taxon>
        <taxon>Dikarya</taxon>
        <taxon>Ascomycota</taxon>
        <taxon>Pezizomycotina</taxon>
        <taxon>Dothideomycetes</taxon>
        <taxon>Dothideomycetidae</taxon>
        <taxon>Mycosphaerellales</taxon>
        <taxon>Teratosphaeriaceae</taxon>
        <taxon>Salinomyces</taxon>
    </lineage>
</organism>
<dbReference type="InterPro" id="IPR025300">
    <property type="entry name" value="BetaGal_jelly_roll_dom"/>
</dbReference>